<sequence>MLLKNETDLSNTVYKQYGLFGQTTDVTVVETLLSYDECLKTNYKLYQSLLLAMKEKDINMLTTILEKPLEEGVSNDFKRSIRTLTYHVPSIENSFIYPFSNGKIEGIHNKIKVLNRIAYGYQNFNHYRQRIFMHFKLKRASHAS</sequence>
<protein>
    <recommendedName>
        <fullName evidence="1">Transposase IS204/IS1001/IS1096/IS1165 DDE domain-containing protein</fullName>
    </recommendedName>
</protein>
<accession>A0A2U3AEY5</accession>
<proteinExistence type="predicted"/>
<gene>
    <name evidence="2" type="ORF">DEX24_16435</name>
</gene>
<dbReference type="InterPro" id="IPR047951">
    <property type="entry name" value="Transpos_ISL3"/>
</dbReference>
<organism evidence="2 3">
    <name type="scientific">Kurthia sibirica</name>
    <dbReference type="NCBI Taxonomy" id="202750"/>
    <lineage>
        <taxon>Bacteria</taxon>
        <taxon>Bacillati</taxon>
        <taxon>Bacillota</taxon>
        <taxon>Bacilli</taxon>
        <taxon>Bacillales</taxon>
        <taxon>Caryophanaceae</taxon>
        <taxon>Kurthia</taxon>
    </lineage>
</organism>
<dbReference type="PANTHER" id="PTHR33498:SF1">
    <property type="entry name" value="TRANSPOSASE FOR INSERTION SEQUENCE ELEMENT IS1557"/>
    <property type="match status" value="1"/>
</dbReference>
<evidence type="ECO:0000259" key="1">
    <source>
        <dbReference type="Pfam" id="PF01610"/>
    </source>
</evidence>
<feature type="domain" description="Transposase IS204/IS1001/IS1096/IS1165 DDE" evidence="1">
    <location>
        <begin position="2"/>
        <end position="131"/>
    </location>
</feature>
<name>A0A2U3AEY5_9BACL</name>
<dbReference type="Proteomes" id="UP000245938">
    <property type="component" value="Unassembled WGS sequence"/>
</dbReference>
<comment type="caution">
    <text evidence="2">The sequence shown here is derived from an EMBL/GenBank/DDBJ whole genome shotgun (WGS) entry which is preliminary data.</text>
</comment>
<dbReference type="EMBL" id="QFVR01000040">
    <property type="protein sequence ID" value="PWI23118.1"/>
    <property type="molecule type" value="Genomic_DNA"/>
</dbReference>
<dbReference type="AlphaFoldDB" id="A0A2U3AEY5"/>
<evidence type="ECO:0000313" key="3">
    <source>
        <dbReference type="Proteomes" id="UP000245938"/>
    </source>
</evidence>
<dbReference type="Pfam" id="PF01610">
    <property type="entry name" value="DDE_Tnp_ISL3"/>
    <property type="match status" value="1"/>
</dbReference>
<dbReference type="PANTHER" id="PTHR33498">
    <property type="entry name" value="TRANSPOSASE FOR INSERTION SEQUENCE ELEMENT IS1557"/>
    <property type="match status" value="1"/>
</dbReference>
<keyword evidence="3" id="KW-1185">Reference proteome</keyword>
<dbReference type="InterPro" id="IPR002560">
    <property type="entry name" value="Transposase_DDE"/>
</dbReference>
<evidence type="ECO:0000313" key="2">
    <source>
        <dbReference type="EMBL" id="PWI23118.1"/>
    </source>
</evidence>
<dbReference type="OrthoDB" id="2455061at2"/>
<reference evidence="2 3" key="1">
    <citation type="submission" date="2018-05" db="EMBL/GenBank/DDBJ databases">
        <title>Kurthia sibirica genome sequence.</title>
        <authorList>
            <person name="Maclea K.S."/>
            <person name="Goen A.E."/>
        </authorList>
    </citation>
    <scope>NUCLEOTIDE SEQUENCE [LARGE SCALE GENOMIC DNA]</scope>
    <source>
        <strain evidence="2 3">ATCC 49154</strain>
    </source>
</reference>